<comment type="caution">
    <text evidence="6">The sequence shown here is derived from an EMBL/GenBank/DDBJ whole genome shotgun (WGS) entry which is preliminary data.</text>
</comment>
<evidence type="ECO:0000256" key="3">
    <source>
        <dbReference type="ARBA" id="ARBA00022593"/>
    </source>
</evidence>
<dbReference type="PANTHER" id="PTHR28080">
    <property type="entry name" value="PEROXISOMAL BIOGENESIS FACTOR 3"/>
    <property type="match status" value="1"/>
</dbReference>
<accession>A0A814MJH7</accession>
<evidence type="ECO:0000256" key="5">
    <source>
        <dbReference type="ARBA" id="ARBA00029630"/>
    </source>
</evidence>
<evidence type="ECO:0000313" key="7">
    <source>
        <dbReference type="Proteomes" id="UP000663879"/>
    </source>
</evidence>
<dbReference type="AlphaFoldDB" id="A0A814MJH7"/>
<comment type="function">
    <text evidence="4">Involved in peroxisome biosynthesis and integrity. Assembles membrane vesicles before the matrix proteins are translocated. As a docking factor for PEX19, is necessary for the import of peroxisomal membrane proteins in the peroxisomes.</text>
</comment>
<comment type="subunit">
    <text evidence="1">Interacts with PEX19.</text>
</comment>
<dbReference type="GO" id="GO:0045046">
    <property type="term" value="P:protein import into peroxisome membrane"/>
    <property type="evidence" value="ECO:0007669"/>
    <property type="project" value="TreeGrafter"/>
</dbReference>
<sequence length="395" mass="45250">MSFVAKFGKRHKKKLIFSAILFGGGYATVKYSIHRFKKALLMSSEDADLVNKQYEKSQKLQHYYTIKKTSDEAIRGLLKSIENQISIALSSDEYLEQLKHKAPNKLELWEKIKISSISKCLSTIYSLTISTILIKVQLNIIGGYLFKSSSSESTFLNFEKSLISEEKLSPNIQKKYLENIEIFVSEGIPKLCAQVKNCVVCVFEKLSLKENIDIAYFNEKLESVRENVEALNGKEINFINELLNLRPNKPKDKEINEIILAEKKNSENNDEGILLDNLNNETFDLVQSDDFIQTFCSIFDSYKNEFLNNLSSLILKQKIDKNESEKISLSLPLAKLIPILNQMKLTCDFNILENNLKLNIFSSNIYEAFCYVPEDRRNSDPLSGIDVNMILKSLI</sequence>
<keyword evidence="7" id="KW-1185">Reference proteome</keyword>
<dbReference type="PANTHER" id="PTHR28080:SF1">
    <property type="entry name" value="PEROXISOMAL BIOGENESIS FACTOR 3"/>
    <property type="match status" value="1"/>
</dbReference>
<evidence type="ECO:0000256" key="1">
    <source>
        <dbReference type="ARBA" id="ARBA00011494"/>
    </source>
</evidence>
<dbReference type="EMBL" id="CAJNOC010006493">
    <property type="protein sequence ID" value="CAF1079185.1"/>
    <property type="molecule type" value="Genomic_DNA"/>
</dbReference>
<gene>
    <name evidence="6" type="ORF">OXX778_LOCUS20109</name>
</gene>
<protein>
    <recommendedName>
        <fullName evidence="2">Peroxisomal biogenesis factor 3</fullName>
    </recommendedName>
    <alternativeName>
        <fullName evidence="5">Peroxisomal assembly protein PEX3</fullName>
    </alternativeName>
</protein>
<proteinExistence type="predicted"/>
<keyword evidence="3" id="KW-0962">Peroxisome biogenesis</keyword>
<dbReference type="OrthoDB" id="45930at2759"/>
<dbReference type="GO" id="GO:0030674">
    <property type="term" value="F:protein-macromolecule adaptor activity"/>
    <property type="evidence" value="ECO:0007669"/>
    <property type="project" value="TreeGrafter"/>
</dbReference>
<evidence type="ECO:0000256" key="4">
    <source>
        <dbReference type="ARBA" id="ARBA00025338"/>
    </source>
</evidence>
<dbReference type="InterPro" id="IPR006966">
    <property type="entry name" value="Peroxin-3"/>
</dbReference>
<evidence type="ECO:0000256" key="2">
    <source>
        <dbReference type="ARBA" id="ARBA00014294"/>
    </source>
</evidence>
<organism evidence="6 7">
    <name type="scientific">Brachionus calyciflorus</name>
    <dbReference type="NCBI Taxonomy" id="104777"/>
    <lineage>
        <taxon>Eukaryota</taxon>
        <taxon>Metazoa</taxon>
        <taxon>Spiralia</taxon>
        <taxon>Gnathifera</taxon>
        <taxon>Rotifera</taxon>
        <taxon>Eurotatoria</taxon>
        <taxon>Monogononta</taxon>
        <taxon>Pseudotrocha</taxon>
        <taxon>Ploima</taxon>
        <taxon>Brachionidae</taxon>
        <taxon>Brachionus</taxon>
    </lineage>
</organism>
<name>A0A814MJH7_9BILA</name>
<reference evidence="6" key="1">
    <citation type="submission" date="2021-02" db="EMBL/GenBank/DDBJ databases">
        <authorList>
            <person name="Nowell W R."/>
        </authorList>
    </citation>
    <scope>NUCLEOTIDE SEQUENCE</scope>
    <source>
        <strain evidence="6">Ploen Becks lab</strain>
    </source>
</reference>
<dbReference type="GO" id="GO:0005778">
    <property type="term" value="C:peroxisomal membrane"/>
    <property type="evidence" value="ECO:0007669"/>
    <property type="project" value="InterPro"/>
</dbReference>
<evidence type="ECO:0000313" key="6">
    <source>
        <dbReference type="EMBL" id="CAF1079185.1"/>
    </source>
</evidence>
<dbReference type="Pfam" id="PF04882">
    <property type="entry name" value="Peroxin-3"/>
    <property type="match status" value="1"/>
</dbReference>
<dbReference type="Proteomes" id="UP000663879">
    <property type="component" value="Unassembled WGS sequence"/>
</dbReference>